<gene>
    <name evidence="6" type="ORF">EV665_10136</name>
</gene>
<proteinExistence type="inferred from homology"/>
<dbReference type="AlphaFoldDB" id="A0A4R2D7M4"/>
<dbReference type="Proteomes" id="UP000295351">
    <property type="component" value="Unassembled WGS sequence"/>
</dbReference>
<dbReference type="InterPro" id="IPR038601">
    <property type="entry name" value="MttB-like_sf"/>
</dbReference>
<accession>A0A4R2D7M4</accession>
<dbReference type="PIRSF" id="PIRSF037567">
    <property type="entry name" value="MTTB_MeTrfase"/>
    <property type="match status" value="1"/>
</dbReference>
<evidence type="ECO:0000313" key="6">
    <source>
        <dbReference type="EMBL" id="TCN48304.1"/>
    </source>
</evidence>
<evidence type="ECO:0000313" key="7">
    <source>
        <dbReference type="Proteomes" id="UP000295351"/>
    </source>
</evidence>
<keyword evidence="7" id="KW-1185">Reference proteome</keyword>
<sequence>MQDVQQGQEANQTGAALHMGDVIKLENHLEQPEASETPVERRRRSGGRSAERIRRPPATSRYLNLVNTTAPSAVFSEDALEAVHQASLAILEEIGMDIILPEARERMKAAGAEVTPGTDRVRFDRGLILDMMASVPPAFTMHARNPLRNVEIGGNNLVFAQVASAPFVADRDGGRRAGNQEDFRKLVKLAQSYDVIHTTGGYPVEPVDIHASVRHLDCLSDLVTLTDKVFHVYSLGRQRNLDGIEIARIGRGIPMEQMEREPSLFTIINTSSPLRLDGPMLQGIIEMSSRGQVVVVTPFTLAGAMAPVTIAGAVVQQNAEALAGIAFTQMVRRGAPVMYGGFTSNVDMKTGAPAFGTPEYMKAVIAGGQLARKYNIPYRTSNTNASNTLDAQAAYESAFSLWALTQGGGNFIMHSAGWSEGGLTASFEKFILDVDMLQMVAEYLAPLDVSPDALGIEAVRDVGPGGHFFGTPHTLARYETAFYSPILSDWRNFETWTEAGRPTTYDHANRVFKEKLNAYERPPLDPAIADELEAFVARRKEEGGVPTDF</sequence>
<evidence type="ECO:0000256" key="3">
    <source>
        <dbReference type="ARBA" id="ARBA00022679"/>
    </source>
</evidence>
<dbReference type="Pfam" id="PF06253">
    <property type="entry name" value="MTTB"/>
    <property type="match status" value="1"/>
</dbReference>
<name>A0A4R2D7M4_SHIGR</name>
<dbReference type="EMBL" id="SLVX01000001">
    <property type="protein sequence ID" value="TCN48304.1"/>
    <property type="molecule type" value="Genomic_DNA"/>
</dbReference>
<evidence type="ECO:0000256" key="2">
    <source>
        <dbReference type="ARBA" id="ARBA00022603"/>
    </source>
</evidence>
<dbReference type="GO" id="GO:0015948">
    <property type="term" value="P:methanogenesis"/>
    <property type="evidence" value="ECO:0007669"/>
    <property type="project" value="UniProtKB-UniRule"/>
</dbReference>
<evidence type="ECO:0000256" key="4">
    <source>
        <dbReference type="PIRNR" id="PIRNR037567"/>
    </source>
</evidence>
<dbReference type="InterPro" id="IPR010426">
    <property type="entry name" value="MTTB_MeTrfase"/>
</dbReference>
<comment type="caution">
    <text evidence="6">The sequence shown here is derived from an EMBL/GenBank/DDBJ whole genome shotgun (WGS) entry which is preliminary data.</text>
</comment>
<dbReference type="GO" id="GO:0032259">
    <property type="term" value="P:methylation"/>
    <property type="evidence" value="ECO:0007669"/>
    <property type="project" value="UniProtKB-KW"/>
</dbReference>
<protein>
    <recommendedName>
        <fullName evidence="4">Methyltransferase</fullName>
        <ecNumber evidence="4">2.1.1.-</ecNumber>
    </recommendedName>
</protein>
<reference evidence="6 7" key="1">
    <citation type="submission" date="2019-03" db="EMBL/GenBank/DDBJ databases">
        <title>Genomic Encyclopedia of Type Strains, Phase IV (KMG-IV): sequencing the most valuable type-strain genomes for metagenomic binning, comparative biology and taxonomic classification.</title>
        <authorList>
            <person name="Goeker M."/>
        </authorList>
    </citation>
    <scope>NUCLEOTIDE SEQUENCE [LARGE SCALE GENOMIC DNA]</scope>
    <source>
        <strain evidence="6 7">DSM 18401</strain>
    </source>
</reference>
<comment type="similarity">
    <text evidence="1 4">Belongs to the trimethylamine methyltransferase family.</text>
</comment>
<evidence type="ECO:0000256" key="5">
    <source>
        <dbReference type="SAM" id="MobiDB-lite"/>
    </source>
</evidence>
<organism evidence="6 7">
    <name type="scientific">Shinella granuli</name>
    <dbReference type="NCBI Taxonomy" id="323621"/>
    <lineage>
        <taxon>Bacteria</taxon>
        <taxon>Pseudomonadati</taxon>
        <taxon>Pseudomonadota</taxon>
        <taxon>Alphaproteobacteria</taxon>
        <taxon>Hyphomicrobiales</taxon>
        <taxon>Rhizobiaceae</taxon>
        <taxon>Shinella</taxon>
    </lineage>
</organism>
<keyword evidence="2 6" id="KW-0489">Methyltransferase</keyword>
<evidence type="ECO:0000256" key="1">
    <source>
        <dbReference type="ARBA" id="ARBA00007137"/>
    </source>
</evidence>
<dbReference type="Gene3D" id="3.20.20.480">
    <property type="entry name" value="Trimethylamine methyltransferase-like"/>
    <property type="match status" value="1"/>
</dbReference>
<dbReference type="EC" id="2.1.1.-" evidence="4"/>
<dbReference type="GO" id="GO:0008168">
    <property type="term" value="F:methyltransferase activity"/>
    <property type="evidence" value="ECO:0007669"/>
    <property type="project" value="UniProtKB-KW"/>
</dbReference>
<feature type="region of interest" description="Disordered" evidence="5">
    <location>
        <begin position="27"/>
        <end position="56"/>
    </location>
</feature>
<keyword evidence="3 4" id="KW-0808">Transferase</keyword>